<sequence length="50" mass="5673">MHRCPLVAELRDSTLEHRISSLVNQAYGLTPEEIDLMGQTAPPRMPFPRP</sequence>
<dbReference type="AlphaFoldDB" id="A0A8T6QNY4"/>
<name>A0A8T6QNY4_9CYAN</name>
<evidence type="ECO:0000313" key="1">
    <source>
        <dbReference type="EMBL" id="NEV66984.1"/>
    </source>
</evidence>
<proteinExistence type="predicted"/>
<reference evidence="1" key="3">
    <citation type="submission" date="2020-02" db="EMBL/GenBank/DDBJ databases">
        <authorList>
            <person name="Sarangi A.N."/>
            <person name="Ghosh S."/>
            <person name="Mukherjee M."/>
            <person name="Tripathy S."/>
        </authorList>
    </citation>
    <scope>NUCLEOTIDE SEQUENCE</scope>
    <source>
        <strain evidence="1">BDU141951</strain>
    </source>
</reference>
<protein>
    <submittedName>
        <fullName evidence="1">Uncharacterized protein</fullName>
    </submittedName>
</protein>
<dbReference type="EMBL" id="JTHE02000003">
    <property type="protein sequence ID" value="NEV66984.1"/>
    <property type="molecule type" value="Genomic_DNA"/>
</dbReference>
<comment type="caution">
    <text evidence="1">The sequence shown here is derived from an EMBL/GenBank/DDBJ whole genome shotgun (WGS) entry which is preliminary data.</text>
</comment>
<gene>
    <name evidence="1" type="ORF">QQ91_007620</name>
</gene>
<reference evidence="1" key="1">
    <citation type="submission" date="2014-11" db="EMBL/GenBank/DDBJ databases">
        <authorList>
            <person name="Malar M.C."/>
            <person name="Sen D."/>
            <person name="Tripathy S."/>
        </authorList>
    </citation>
    <scope>NUCLEOTIDE SEQUENCE</scope>
    <source>
        <strain evidence="1">BDU141951</strain>
    </source>
</reference>
<accession>A0A8T6QNY4</accession>
<organism evidence="1">
    <name type="scientific">Lyngbya confervoides BDU141951</name>
    <dbReference type="NCBI Taxonomy" id="1574623"/>
    <lineage>
        <taxon>Bacteria</taxon>
        <taxon>Bacillati</taxon>
        <taxon>Cyanobacteriota</taxon>
        <taxon>Cyanophyceae</taxon>
        <taxon>Oscillatoriophycideae</taxon>
        <taxon>Oscillatoriales</taxon>
        <taxon>Microcoleaceae</taxon>
        <taxon>Lyngbya</taxon>
    </lineage>
</organism>
<reference evidence="1" key="2">
    <citation type="journal article" date="2015" name="Genome Announc.">
        <title>Draft Genome Sequence of Filamentous Marine Cyanobacterium Lyngbya confervoides Strain BDU141951.</title>
        <authorList>
            <person name="Chandrababunaidu M.M."/>
            <person name="Sen D."/>
            <person name="Tripathy S."/>
        </authorList>
    </citation>
    <scope>NUCLEOTIDE SEQUENCE</scope>
    <source>
        <strain evidence="1">BDU141951</strain>
    </source>
</reference>